<gene>
    <name evidence="2" type="ORF">QTG54_013233</name>
</gene>
<dbReference type="AlphaFoldDB" id="A0AAD8XYJ4"/>
<feature type="domain" description="Serine aminopeptidase S33" evidence="1">
    <location>
        <begin position="4"/>
        <end position="74"/>
    </location>
</feature>
<protein>
    <recommendedName>
        <fullName evidence="1">Serine aminopeptidase S33 domain-containing protein</fullName>
    </recommendedName>
</protein>
<dbReference type="SUPFAM" id="SSF53474">
    <property type="entry name" value="alpha/beta-Hydrolases"/>
    <property type="match status" value="1"/>
</dbReference>
<dbReference type="Gene3D" id="3.40.50.1820">
    <property type="entry name" value="alpha/beta hydrolase"/>
    <property type="match status" value="1"/>
</dbReference>
<evidence type="ECO:0000313" key="3">
    <source>
        <dbReference type="Proteomes" id="UP001224775"/>
    </source>
</evidence>
<comment type="caution">
    <text evidence="2">The sequence shown here is derived from an EMBL/GenBank/DDBJ whole genome shotgun (WGS) entry which is preliminary data.</text>
</comment>
<organism evidence="2 3">
    <name type="scientific">Skeletonema marinoi</name>
    <dbReference type="NCBI Taxonomy" id="267567"/>
    <lineage>
        <taxon>Eukaryota</taxon>
        <taxon>Sar</taxon>
        <taxon>Stramenopiles</taxon>
        <taxon>Ochrophyta</taxon>
        <taxon>Bacillariophyta</taxon>
        <taxon>Coscinodiscophyceae</taxon>
        <taxon>Thalassiosirophycidae</taxon>
        <taxon>Thalassiosirales</taxon>
        <taxon>Skeletonemataceae</taxon>
        <taxon>Skeletonema</taxon>
        <taxon>Skeletonema marinoi-dohrnii complex</taxon>
    </lineage>
</organism>
<proteinExistence type="predicted"/>
<keyword evidence="3" id="KW-1185">Reference proteome</keyword>
<sequence>MIAHTAIATDKAFDYAKQRRGEIYCPTLMLHSPDDKCTSQKASEDFFANIGTALEDKRYLKLNGMYHETLEEPETERIVKSIVTFVASGGKEFVEDVGNGGVVEMFL</sequence>
<accession>A0AAD8XYJ4</accession>
<dbReference type="Pfam" id="PF12146">
    <property type="entry name" value="Hydrolase_4"/>
    <property type="match status" value="1"/>
</dbReference>
<dbReference type="InterPro" id="IPR029058">
    <property type="entry name" value="AB_hydrolase_fold"/>
</dbReference>
<reference evidence="2" key="1">
    <citation type="submission" date="2023-06" db="EMBL/GenBank/DDBJ databases">
        <title>Survivors Of The Sea: Transcriptome response of Skeletonema marinoi to long-term dormancy.</title>
        <authorList>
            <person name="Pinder M.I.M."/>
            <person name="Kourtchenko O."/>
            <person name="Robertson E.K."/>
            <person name="Larsson T."/>
            <person name="Maumus F."/>
            <person name="Osuna-Cruz C.M."/>
            <person name="Vancaester E."/>
            <person name="Stenow R."/>
            <person name="Vandepoele K."/>
            <person name="Ploug H."/>
            <person name="Bruchert V."/>
            <person name="Godhe A."/>
            <person name="Topel M."/>
        </authorList>
    </citation>
    <scope>NUCLEOTIDE SEQUENCE</scope>
    <source>
        <strain evidence="2">R05AC</strain>
    </source>
</reference>
<dbReference type="Proteomes" id="UP001224775">
    <property type="component" value="Unassembled WGS sequence"/>
</dbReference>
<dbReference type="InterPro" id="IPR022742">
    <property type="entry name" value="Hydrolase_4"/>
</dbReference>
<evidence type="ECO:0000259" key="1">
    <source>
        <dbReference type="Pfam" id="PF12146"/>
    </source>
</evidence>
<dbReference type="EMBL" id="JATAAI010000030">
    <property type="protein sequence ID" value="KAK1736097.1"/>
    <property type="molecule type" value="Genomic_DNA"/>
</dbReference>
<name>A0AAD8XYJ4_9STRA</name>
<evidence type="ECO:0000313" key="2">
    <source>
        <dbReference type="EMBL" id="KAK1736097.1"/>
    </source>
</evidence>